<dbReference type="Proteomes" id="UP001497680">
    <property type="component" value="Unassembled WGS sequence"/>
</dbReference>
<evidence type="ECO:0000313" key="2">
    <source>
        <dbReference type="Proteomes" id="UP001497680"/>
    </source>
</evidence>
<organism evidence="1 2">
    <name type="scientific">Hypoxylon rubiginosum</name>
    <dbReference type="NCBI Taxonomy" id="110542"/>
    <lineage>
        <taxon>Eukaryota</taxon>
        <taxon>Fungi</taxon>
        <taxon>Dikarya</taxon>
        <taxon>Ascomycota</taxon>
        <taxon>Pezizomycotina</taxon>
        <taxon>Sordariomycetes</taxon>
        <taxon>Xylariomycetidae</taxon>
        <taxon>Xylariales</taxon>
        <taxon>Hypoxylaceae</taxon>
        <taxon>Hypoxylon</taxon>
    </lineage>
</organism>
<dbReference type="EMBL" id="MU394359">
    <property type="protein sequence ID" value="KAI6083013.1"/>
    <property type="molecule type" value="Genomic_DNA"/>
</dbReference>
<keyword evidence="2" id="KW-1185">Reference proteome</keyword>
<reference evidence="1 2" key="1">
    <citation type="journal article" date="2022" name="New Phytol.">
        <title>Ecological generalism drives hyperdiversity of secondary metabolite gene clusters in xylarialean endophytes.</title>
        <authorList>
            <person name="Franco M.E.E."/>
            <person name="Wisecaver J.H."/>
            <person name="Arnold A.E."/>
            <person name="Ju Y.M."/>
            <person name="Slot J.C."/>
            <person name="Ahrendt S."/>
            <person name="Moore L.P."/>
            <person name="Eastman K.E."/>
            <person name="Scott K."/>
            <person name="Konkel Z."/>
            <person name="Mondo S.J."/>
            <person name="Kuo A."/>
            <person name="Hayes R.D."/>
            <person name="Haridas S."/>
            <person name="Andreopoulos B."/>
            <person name="Riley R."/>
            <person name="LaButti K."/>
            <person name="Pangilinan J."/>
            <person name="Lipzen A."/>
            <person name="Amirebrahimi M."/>
            <person name="Yan J."/>
            <person name="Adam C."/>
            <person name="Keymanesh K."/>
            <person name="Ng V."/>
            <person name="Louie K."/>
            <person name="Northen T."/>
            <person name="Drula E."/>
            <person name="Henrissat B."/>
            <person name="Hsieh H.M."/>
            <person name="Youens-Clark K."/>
            <person name="Lutzoni F."/>
            <person name="Miadlikowska J."/>
            <person name="Eastwood D.C."/>
            <person name="Hamelin R.C."/>
            <person name="Grigoriev I.V."/>
            <person name="U'Ren J.M."/>
        </authorList>
    </citation>
    <scope>NUCLEOTIDE SEQUENCE [LARGE SCALE GENOMIC DNA]</scope>
    <source>
        <strain evidence="1 2">ER1909</strain>
    </source>
</reference>
<accession>A0ACC0CRN7</accession>
<sequence length="338" mass="36165">MSTAFLITGATGLIGFRILLTTLAAGHKVRYTARSEDKARIISSNPAVRKLAPGDRLSSVVIPDFAAEGAFDSALEGITHVIHVGAPVPMPHYDPVAQVFEPTVKISAGLLASALKTPSVQRIVITSSIVSNVGLTPPPTAVFASTRVPLPPVPSTFDNVFEAYVMAKMVEVHNSDEFVRTQNPSFTVSHVVPGYTIGRNELVHDAAMMQTQNSSNNFMMVGMLGGELPMAIHGCFAHIDDVAETHLRVALLDPKAEGPTDFGIATEVDYATIFDHVEEAFPKAVAAGVFKRGKVPTLPTKYDSSDAKRLLGGKLKSFKEAVVDVAGQYLEQLGIEKE</sequence>
<gene>
    <name evidence="1" type="ORF">F4821DRAFT_245692</name>
</gene>
<name>A0ACC0CRN7_9PEZI</name>
<proteinExistence type="predicted"/>
<comment type="caution">
    <text evidence="1">The sequence shown here is derived from an EMBL/GenBank/DDBJ whole genome shotgun (WGS) entry which is preliminary data.</text>
</comment>
<protein>
    <submittedName>
        <fullName evidence="1">Cinnamoyl-CoA reductase</fullName>
    </submittedName>
</protein>
<evidence type="ECO:0000313" key="1">
    <source>
        <dbReference type="EMBL" id="KAI6083013.1"/>
    </source>
</evidence>